<evidence type="ECO:0000259" key="8">
    <source>
        <dbReference type="Pfam" id="PF18765"/>
    </source>
</evidence>
<evidence type="ECO:0000313" key="9">
    <source>
        <dbReference type="EMBL" id="ATA81241.1"/>
    </source>
</evidence>
<dbReference type="KEGG" id="clk:CGC53_02185"/>
<organism evidence="9 10">
    <name type="scientific">Capnocytophaga leadbetteri</name>
    <dbReference type="NCBI Taxonomy" id="327575"/>
    <lineage>
        <taxon>Bacteria</taxon>
        <taxon>Pseudomonadati</taxon>
        <taxon>Bacteroidota</taxon>
        <taxon>Flavobacteriia</taxon>
        <taxon>Flavobacteriales</taxon>
        <taxon>Flavobacteriaceae</taxon>
        <taxon>Capnocytophaga</taxon>
    </lineage>
</organism>
<dbReference type="CDD" id="cd05403">
    <property type="entry name" value="NT_KNTase_like"/>
    <property type="match status" value="1"/>
</dbReference>
<keyword evidence="2 9" id="KW-0808">Transferase</keyword>
<dbReference type="GO" id="GO:0046872">
    <property type="term" value="F:metal ion binding"/>
    <property type="evidence" value="ECO:0007669"/>
    <property type="project" value="UniProtKB-KW"/>
</dbReference>
<evidence type="ECO:0000256" key="3">
    <source>
        <dbReference type="ARBA" id="ARBA00022695"/>
    </source>
</evidence>
<dbReference type="Gene3D" id="3.30.460.10">
    <property type="entry name" value="Beta Polymerase, domain 2"/>
    <property type="match status" value="1"/>
</dbReference>
<dbReference type="GO" id="GO:0016779">
    <property type="term" value="F:nucleotidyltransferase activity"/>
    <property type="evidence" value="ECO:0007669"/>
    <property type="project" value="UniProtKB-KW"/>
</dbReference>
<keyword evidence="10" id="KW-1185">Reference proteome</keyword>
<dbReference type="PANTHER" id="PTHR33571:SF12">
    <property type="entry name" value="BSL3053 PROTEIN"/>
    <property type="match status" value="1"/>
</dbReference>
<keyword evidence="7" id="KW-0460">Magnesium</keyword>
<comment type="cofactor">
    <cofactor evidence="1">
        <name>Mg(2+)</name>
        <dbReference type="ChEBI" id="CHEBI:18420"/>
    </cofactor>
</comment>
<reference evidence="10" key="1">
    <citation type="submission" date="2017-06" db="EMBL/GenBank/DDBJ databases">
        <title>Capnocytophaga spp. assemblies.</title>
        <authorList>
            <person name="Gulvik C.A."/>
        </authorList>
    </citation>
    <scope>NUCLEOTIDE SEQUENCE [LARGE SCALE GENOMIC DNA]</scope>
    <source>
        <strain evidence="10">H6253</strain>
    </source>
</reference>
<evidence type="ECO:0000256" key="1">
    <source>
        <dbReference type="ARBA" id="ARBA00001946"/>
    </source>
</evidence>
<protein>
    <submittedName>
        <fullName evidence="9">Nucleotidyltransferase</fullName>
    </submittedName>
</protein>
<dbReference type="PANTHER" id="PTHR33571">
    <property type="entry name" value="SSL8005 PROTEIN"/>
    <property type="match status" value="1"/>
</dbReference>
<name>A0A250F802_9FLAO</name>
<keyword evidence="5" id="KW-0547">Nucleotide-binding</keyword>
<sequence>MNHLLEDNKLKIDALCQNHKVKTLYAFGSVLTPKFNENSDIDLIVDFKQQDVSEYAANYFNLKFALQAIFNREIDLLEEKAVKNPYFLAHINSKKRLIYAD</sequence>
<dbReference type="InterPro" id="IPR052038">
    <property type="entry name" value="Type-VII_TA_antitoxin"/>
</dbReference>
<feature type="domain" description="Polymerase beta nucleotidyltransferase" evidence="8">
    <location>
        <begin position="11"/>
        <end position="99"/>
    </location>
</feature>
<keyword evidence="6" id="KW-0067">ATP-binding</keyword>
<dbReference type="Pfam" id="PF18765">
    <property type="entry name" value="Polbeta"/>
    <property type="match status" value="1"/>
</dbReference>
<dbReference type="AlphaFoldDB" id="A0A250F802"/>
<evidence type="ECO:0000313" key="10">
    <source>
        <dbReference type="Proteomes" id="UP000217276"/>
    </source>
</evidence>
<keyword evidence="3" id="KW-0548">Nucleotidyltransferase</keyword>
<dbReference type="Proteomes" id="UP000217276">
    <property type="component" value="Chromosome"/>
</dbReference>
<proteinExistence type="predicted"/>
<evidence type="ECO:0000256" key="6">
    <source>
        <dbReference type="ARBA" id="ARBA00022840"/>
    </source>
</evidence>
<evidence type="ECO:0000256" key="2">
    <source>
        <dbReference type="ARBA" id="ARBA00022679"/>
    </source>
</evidence>
<dbReference type="EMBL" id="CP022384">
    <property type="protein sequence ID" value="ATA81241.1"/>
    <property type="molecule type" value="Genomic_DNA"/>
</dbReference>
<evidence type="ECO:0000256" key="4">
    <source>
        <dbReference type="ARBA" id="ARBA00022723"/>
    </source>
</evidence>
<dbReference type="InterPro" id="IPR041633">
    <property type="entry name" value="Polbeta"/>
</dbReference>
<evidence type="ECO:0000256" key="7">
    <source>
        <dbReference type="ARBA" id="ARBA00022842"/>
    </source>
</evidence>
<dbReference type="InterPro" id="IPR043519">
    <property type="entry name" value="NT_sf"/>
</dbReference>
<dbReference type="RefSeq" id="WP_009391223.1">
    <property type="nucleotide sequence ID" value="NZ_CAMURD010000075.1"/>
</dbReference>
<gene>
    <name evidence="9" type="ORF">CGC53_02185</name>
</gene>
<evidence type="ECO:0000256" key="5">
    <source>
        <dbReference type="ARBA" id="ARBA00022741"/>
    </source>
</evidence>
<dbReference type="GO" id="GO:0005524">
    <property type="term" value="F:ATP binding"/>
    <property type="evidence" value="ECO:0007669"/>
    <property type="project" value="UniProtKB-KW"/>
</dbReference>
<keyword evidence="4" id="KW-0479">Metal-binding</keyword>
<dbReference type="SUPFAM" id="SSF81301">
    <property type="entry name" value="Nucleotidyltransferase"/>
    <property type="match status" value="1"/>
</dbReference>
<accession>A0A250F802</accession>